<dbReference type="STRING" id="2060905.A0A2B7XKQ8"/>
<evidence type="ECO:0000313" key="3">
    <source>
        <dbReference type="EMBL" id="PGH09363.1"/>
    </source>
</evidence>
<keyword evidence="2" id="KW-0472">Membrane</keyword>
<keyword evidence="4" id="KW-1185">Reference proteome</keyword>
<organism evidence="3 4">
    <name type="scientific">Blastomyces parvus</name>
    <dbReference type="NCBI Taxonomy" id="2060905"/>
    <lineage>
        <taxon>Eukaryota</taxon>
        <taxon>Fungi</taxon>
        <taxon>Dikarya</taxon>
        <taxon>Ascomycota</taxon>
        <taxon>Pezizomycotina</taxon>
        <taxon>Eurotiomycetes</taxon>
        <taxon>Eurotiomycetidae</taxon>
        <taxon>Onygenales</taxon>
        <taxon>Ajellomycetaceae</taxon>
        <taxon>Blastomyces</taxon>
    </lineage>
</organism>
<comment type="caution">
    <text evidence="3">The sequence shown here is derived from an EMBL/GenBank/DDBJ whole genome shotgun (WGS) entry which is preliminary data.</text>
</comment>
<sequence>MMQKPKSVQMPATHPDSHQDRERGREPRQQAKVMHDCIVAVYSKIYGIAKFVFIILMAYGVELDDAPSGIKFHIEQVEDQMAQDSSAQLLQTIEDLFYALHARLNIEITNMQHCESSPHLSNRSSTTVRTGRQCRYLSVSAVEQYLPGPSLVIMVFQACKRLLTSEDICDVLDREIISMKQAAYVQHAVEAYVANNMNKGHCHPIDVSGYRKHVEMVVLDPSSPFVREWTGLDPIYKKAPDMVLAMLSAKYLGFQQRVVRNSVTTISNKNRHEHGVTEIGRPTPTPTANMEVKRQSSVTSSSTATSCSSSATLSTYRLLPERRRTEANREAACAMLNGICVGEHRRAEGKRALRQYVRDQLCICFGYCSCARKCTLKDARACPCSPRMSVICDVEIAGQYYGQPMFSDDAGDEDEQRQYQEQQAVVIMDPRENFSRRCAQLGCALFAGLCSVRKGVVMSFFEVYMEVKAGAGVFHQEALAYREIMGAK</sequence>
<feature type="region of interest" description="Disordered" evidence="1">
    <location>
        <begin position="1"/>
        <end position="30"/>
    </location>
</feature>
<gene>
    <name evidence="3" type="ORF">GX51_00806</name>
</gene>
<accession>A0A2B7XKQ8</accession>
<evidence type="ECO:0000256" key="2">
    <source>
        <dbReference type="SAM" id="Phobius"/>
    </source>
</evidence>
<dbReference type="OrthoDB" id="4158501at2759"/>
<dbReference type="AlphaFoldDB" id="A0A2B7XKQ8"/>
<keyword evidence="2" id="KW-1133">Transmembrane helix</keyword>
<keyword evidence="2" id="KW-0812">Transmembrane</keyword>
<proteinExistence type="predicted"/>
<dbReference type="EMBL" id="PDNC01000005">
    <property type="protein sequence ID" value="PGH09363.1"/>
    <property type="molecule type" value="Genomic_DNA"/>
</dbReference>
<dbReference type="Proteomes" id="UP000224080">
    <property type="component" value="Unassembled WGS sequence"/>
</dbReference>
<protein>
    <submittedName>
        <fullName evidence="3">Uncharacterized protein</fullName>
    </submittedName>
</protein>
<feature type="transmembrane region" description="Helical" evidence="2">
    <location>
        <begin position="37"/>
        <end position="61"/>
    </location>
</feature>
<reference evidence="3 4" key="1">
    <citation type="submission" date="2017-10" db="EMBL/GenBank/DDBJ databases">
        <title>Comparative genomics in systemic dimorphic fungi from Ajellomycetaceae.</title>
        <authorList>
            <person name="Munoz J.F."/>
            <person name="Mcewen J.G."/>
            <person name="Clay O.K."/>
            <person name="Cuomo C.A."/>
        </authorList>
    </citation>
    <scope>NUCLEOTIDE SEQUENCE [LARGE SCALE GENOMIC DNA]</scope>
    <source>
        <strain evidence="3 4">UAMH130</strain>
    </source>
</reference>
<evidence type="ECO:0000256" key="1">
    <source>
        <dbReference type="SAM" id="MobiDB-lite"/>
    </source>
</evidence>
<name>A0A2B7XKQ8_9EURO</name>
<feature type="compositionally biased region" description="Low complexity" evidence="1">
    <location>
        <begin position="296"/>
        <end position="307"/>
    </location>
</feature>
<feature type="compositionally biased region" description="Basic and acidic residues" evidence="1">
    <location>
        <begin position="15"/>
        <end position="30"/>
    </location>
</feature>
<evidence type="ECO:0000313" key="4">
    <source>
        <dbReference type="Proteomes" id="UP000224080"/>
    </source>
</evidence>
<feature type="region of interest" description="Disordered" evidence="1">
    <location>
        <begin position="275"/>
        <end position="307"/>
    </location>
</feature>